<feature type="region of interest" description="Disordered" evidence="17">
    <location>
        <begin position="451"/>
        <end position="543"/>
    </location>
</feature>
<organism evidence="20 21">
    <name type="scientific">Mya arenaria</name>
    <name type="common">Soft-shell clam</name>
    <dbReference type="NCBI Taxonomy" id="6604"/>
    <lineage>
        <taxon>Eukaryota</taxon>
        <taxon>Metazoa</taxon>
        <taxon>Spiralia</taxon>
        <taxon>Lophotrochozoa</taxon>
        <taxon>Mollusca</taxon>
        <taxon>Bivalvia</taxon>
        <taxon>Autobranchia</taxon>
        <taxon>Heteroconchia</taxon>
        <taxon>Euheterodonta</taxon>
        <taxon>Imparidentia</taxon>
        <taxon>Neoheterodontei</taxon>
        <taxon>Myida</taxon>
        <taxon>Myoidea</taxon>
        <taxon>Myidae</taxon>
        <taxon>Mya</taxon>
    </lineage>
</organism>
<keyword evidence="15 16" id="KW-0539">Nucleus</keyword>
<feature type="domain" description="XPG-I" evidence="18">
    <location>
        <begin position="98"/>
        <end position="153"/>
    </location>
</feature>
<dbReference type="Pfam" id="PF00752">
    <property type="entry name" value="XPG_N"/>
    <property type="match status" value="1"/>
</dbReference>
<evidence type="ECO:0000256" key="17">
    <source>
        <dbReference type="SAM" id="MobiDB-lite"/>
    </source>
</evidence>
<evidence type="ECO:0000256" key="9">
    <source>
        <dbReference type="ARBA" id="ARBA00022801"/>
    </source>
</evidence>
<keyword evidence="5 16" id="KW-0479">Metal-binding</keyword>
<evidence type="ECO:0000313" key="21">
    <source>
        <dbReference type="Proteomes" id="UP001164746"/>
    </source>
</evidence>
<proteinExistence type="inferred from homology"/>
<dbReference type="InterPro" id="IPR037315">
    <property type="entry name" value="EXO1_H3TH"/>
</dbReference>
<keyword evidence="9 16" id="KW-0378">Hydrolase</keyword>
<evidence type="ECO:0000256" key="13">
    <source>
        <dbReference type="ARBA" id="ARBA00023125"/>
    </source>
</evidence>
<evidence type="ECO:0000256" key="6">
    <source>
        <dbReference type="ARBA" id="ARBA00022759"/>
    </source>
</evidence>
<dbReference type="PROSITE" id="PS00842">
    <property type="entry name" value="XPG_2"/>
    <property type="match status" value="1"/>
</dbReference>
<feature type="region of interest" description="Disordered" evidence="17">
    <location>
        <begin position="318"/>
        <end position="439"/>
    </location>
</feature>
<keyword evidence="10 16" id="KW-0269">Exonuclease</keyword>
<keyword evidence="21" id="KW-1185">Reference proteome</keyword>
<evidence type="ECO:0000256" key="15">
    <source>
        <dbReference type="ARBA" id="ARBA00023242"/>
    </source>
</evidence>
<dbReference type="InterPro" id="IPR044752">
    <property type="entry name" value="PIN-like_EXO1"/>
</dbReference>
<evidence type="ECO:0000259" key="19">
    <source>
        <dbReference type="SMART" id="SM00485"/>
    </source>
</evidence>
<feature type="region of interest" description="Disordered" evidence="17">
    <location>
        <begin position="668"/>
        <end position="823"/>
    </location>
</feature>
<dbReference type="CDD" id="cd09857">
    <property type="entry name" value="PIN_EXO1"/>
    <property type="match status" value="1"/>
</dbReference>
<dbReference type="InterPro" id="IPR019974">
    <property type="entry name" value="XPG_CS"/>
</dbReference>
<reference evidence="20" key="1">
    <citation type="submission" date="2022-11" db="EMBL/GenBank/DDBJ databases">
        <title>Centuries of genome instability and evolution in soft-shell clam transmissible cancer (bioRxiv).</title>
        <authorList>
            <person name="Hart S.F.M."/>
            <person name="Yonemitsu M.A."/>
            <person name="Giersch R.M."/>
            <person name="Beal B.F."/>
            <person name="Arriagada G."/>
            <person name="Davis B.W."/>
            <person name="Ostrander E.A."/>
            <person name="Goff S.P."/>
            <person name="Metzger M.J."/>
        </authorList>
    </citation>
    <scope>NUCLEOTIDE SEQUENCE</scope>
    <source>
        <strain evidence="20">MELC-2E11</strain>
        <tissue evidence="20">Siphon/mantle</tissue>
    </source>
</reference>
<keyword evidence="6" id="KW-0255">Endonuclease</keyword>
<dbReference type="PRINTS" id="PR00853">
    <property type="entry name" value="XPGRADSUPER"/>
</dbReference>
<evidence type="ECO:0000256" key="8">
    <source>
        <dbReference type="ARBA" id="ARBA00022769"/>
    </source>
</evidence>
<feature type="compositionally biased region" description="Basic and acidic residues" evidence="17">
    <location>
        <begin position="354"/>
        <end position="375"/>
    </location>
</feature>
<keyword evidence="12 16" id="KW-0267">Excision nuclease</keyword>
<evidence type="ECO:0000256" key="4">
    <source>
        <dbReference type="ARBA" id="ARBA00022722"/>
    </source>
</evidence>
<dbReference type="Gene3D" id="1.10.150.20">
    <property type="entry name" value="5' to 3' exonuclease, C-terminal subdomain"/>
    <property type="match status" value="1"/>
</dbReference>
<feature type="compositionally biased region" description="Low complexity" evidence="17">
    <location>
        <begin position="675"/>
        <end position="691"/>
    </location>
</feature>
<dbReference type="SUPFAM" id="SSF88723">
    <property type="entry name" value="PIN domain-like"/>
    <property type="match status" value="1"/>
</dbReference>
<protein>
    <recommendedName>
        <fullName evidence="3 16">Exonuclease 1</fullName>
        <ecNumber evidence="16">3.1.-.-</ecNumber>
    </recommendedName>
</protein>
<feature type="compositionally biased region" description="Polar residues" evidence="17">
    <location>
        <begin position="464"/>
        <end position="487"/>
    </location>
</feature>
<keyword evidence="11 16" id="KW-0460">Magnesium</keyword>
<keyword evidence="8 16" id="KW-0228">DNA excision</keyword>
<accession>A0ABY7FBP1</accession>
<feature type="domain" description="XPG N-terminal" evidence="19">
    <location>
        <begin position="1"/>
        <end position="79"/>
    </location>
</feature>
<comment type="subcellular location">
    <subcellularLocation>
        <location evidence="1 16">Nucleus</location>
    </subcellularLocation>
</comment>
<feature type="region of interest" description="Disordered" evidence="17">
    <location>
        <begin position="572"/>
        <end position="656"/>
    </location>
</feature>
<feature type="compositionally biased region" description="Polar residues" evidence="17">
    <location>
        <begin position="528"/>
        <end position="543"/>
    </location>
</feature>
<feature type="compositionally biased region" description="Basic and acidic residues" evidence="17">
    <location>
        <begin position="767"/>
        <end position="778"/>
    </location>
</feature>
<dbReference type="SUPFAM" id="SSF47807">
    <property type="entry name" value="5' to 3' exonuclease, C-terminal subdomain"/>
    <property type="match status" value="1"/>
</dbReference>
<dbReference type="InterPro" id="IPR006084">
    <property type="entry name" value="XPG/Rad2"/>
</dbReference>
<dbReference type="EMBL" id="CP111022">
    <property type="protein sequence ID" value="WAR18201.1"/>
    <property type="molecule type" value="Genomic_DNA"/>
</dbReference>
<dbReference type="PANTHER" id="PTHR11081">
    <property type="entry name" value="FLAP ENDONUCLEASE FAMILY MEMBER"/>
    <property type="match status" value="1"/>
</dbReference>
<dbReference type="CDD" id="cd09908">
    <property type="entry name" value="H3TH_EXO1"/>
    <property type="match status" value="1"/>
</dbReference>
<evidence type="ECO:0000256" key="11">
    <source>
        <dbReference type="ARBA" id="ARBA00022842"/>
    </source>
</evidence>
<dbReference type="Gene3D" id="3.40.50.1010">
    <property type="entry name" value="5'-nuclease"/>
    <property type="match status" value="2"/>
</dbReference>
<feature type="compositionally biased region" description="Low complexity" evidence="17">
    <location>
        <begin position="572"/>
        <end position="591"/>
    </location>
</feature>
<comment type="cofactor">
    <cofactor evidence="16">
        <name>Mg(2+)</name>
        <dbReference type="ChEBI" id="CHEBI:18420"/>
    </cofactor>
    <text evidence="16">Binds 2 magnesium ions per subunit. They probably participate in the reaction catalyzed by the enzyme. May bind an additional third magnesium ion after substrate binding.</text>
</comment>
<dbReference type="Proteomes" id="UP001164746">
    <property type="component" value="Chromosome 11"/>
</dbReference>
<feature type="compositionally biased region" description="Basic residues" evidence="17">
    <location>
        <begin position="342"/>
        <end position="353"/>
    </location>
</feature>
<dbReference type="EC" id="3.1.-.-" evidence="16"/>
<dbReference type="SMART" id="SM00485">
    <property type="entry name" value="XPGN"/>
    <property type="match status" value="1"/>
</dbReference>
<evidence type="ECO:0000256" key="1">
    <source>
        <dbReference type="ARBA" id="ARBA00004123"/>
    </source>
</evidence>
<dbReference type="InterPro" id="IPR006085">
    <property type="entry name" value="XPG_DNA_repair_N"/>
</dbReference>
<dbReference type="InterPro" id="IPR036279">
    <property type="entry name" value="5-3_exonuclease_C_sf"/>
</dbReference>
<evidence type="ECO:0000256" key="2">
    <source>
        <dbReference type="ARBA" id="ARBA00010563"/>
    </source>
</evidence>
<sequence>MGIQGLLPFLKKIHQPVNVSQFAGCTVAIDAYCWLHKGAFSCAEKLALGEKTDQKREINRKKAAQFLREGKRAEARECLQRCIDISPEMALQLMNTCRNNSVDCIVAPYEADAQLAYLNKIGVAQVLFKMDHAGNGVLIEQRRLNEVMEIQPDHYTFDKFRYICILSGCDYLPSLPGIGLAKATKVFKIARQAVVEQLLTKLSTYLKCNITVPPEYIEGFKAADNTFLYQLVFDPLKRKLVPLNSYGPDVDPKEMAYAGSYMPQEKALQIALGNINIYNGEKFADFDPERFVPKYGKKKPEMLHMLSMWSRGYRVKPRAALKETQTPERPNMRGREVEVRRPLRRSPRKRAHQEKKVRPDVGDDLHRFMFAKKSDSQGTQPPDQSDSEPEPEPANPGGKRTPAFFNSLREAHPTLISSPSKDEEEKENHVKSPTRNMFACRSPSKRLRFFSPVSRGASKDAEISKQTSISGFRPAHSNTENVYNETGTEICDNPETDTKDSVPSVDSPRTMSPSTKDRKSSSGLFKFTKTSQSDVSSPASNSAFNWSKFKFNKQGSSDSLDSTKSVHNPFKKVVSSSKSNSTSILNSSATADTGGMINSDIDSKTDCDNDNETCDKDAGFTDKDLEVSEQDTSLSEKEPELGDTSPSELGDARCSISDSYPYSIDSMCMSQQTAGSQDSLPSLPSLSQDGDNTVIDNSNKSVKRVPSLSIYFKPAPSDSQGSTVISKGISDRGDTQDEPQTDFGDGPAKVVFIIESDDEDVGAEADSLTKPKKEDLKPKPGGVKPGCRVSGLSRKSRKSSSDSLDKNQPKLKDMFAKFSYNKQ</sequence>
<gene>
    <name evidence="20" type="ORF">MAR_000039</name>
</gene>
<dbReference type="SMART" id="SM00484">
    <property type="entry name" value="XPGI"/>
    <property type="match status" value="1"/>
</dbReference>
<evidence type="ECO:0000256" key="3">
    <source>
        <dbReference type="ARBA" id="ARBA00020324"/>
    </source>
</evidence>
<evidence type="ECO:0000256" key="12">
    <source>
        <dbReference type="ARBA" id="ARBA00022881"/>
    </source>
</evidence>
<evidence type="ECO:0000256" key="16">
    <source>
        <dbReference type="RuleBase" id="RU910737"/>
    </source>
</evidence>
<feature type="compositionally biased region" description="Basic and acidic residues" evidence="17">
    <location>
        <begin position="799"/>
        <end position="815"/>
    </location>
</feature>
<keyword evidence="13 16" id="KW-0238">DNA-binding</keyword>
<evidence type="ECO:0000256" key="10">
    <source>
        <dbReference type="ARBA" id="ARBA00022839"/>
    </source>
</evidence>
<evidence type="ECO:0000256" key="5">
    <source>
        <dbReference type="ARBA" id="ARBA00022723"/>
    </source>
</evidence>
<keyword evidence="4 16" id="KW-0540">Nuclease</keyword>
<evidence type="ECO:0000313" key="20">
    <source>
        <dbReference type="EMBL" id="WAR18201.1"/>
    </source>
</evidence>
<dbReference type="PANTHER" id="PTHR11081:SF8">
    <property type="entry name" value="EXONUCLEASE 1"/>
    <property type="match status" value="1"/>
</dbReference>
<evidence type="ECO:0000256" key="7">
    <source>
        <dbReference type="ARBA" id="ARBA00022763"/>
    </source>
</evidence>
<feature type="compositionally biased region" description="Basic and acidic residues" evidence="17">
    <location>
        <begin position="601"/>
        <end position="626"/>
    </location>
</feature>
<evidence type="ECO:0000259" key="18">
    <source>
        <dbReference type="SMART" id="SM00484"/>
    </source>
</evidence>
<evidence type="ECO:0000256" key="14">
    <source>
        <dbReference type="ARBA" id="ARBA00023204"/>
    </source>
</evidence>
<dbReference type="SMART" id="SM00279">
    <property type="entry name" value="HhH2"/>
    <property type="match status" value="1"/>
</dbReference>
<comment type="function">
    <text evidence="16">5'-&gt;3' double-stranded DNA exonuclease which may also possess a cryptic 3'-&gt;5' double-stranded DNA exonuclease activity. Functions in DNA mismatch repair.</text>
</comment>
<feature type="compositionally biased region" description="Basic and acidic residues" evidence="17">
    <location>
        <begin position="420"/>
        <end position="430"/>
    </location>
</feature>
<comment type="similarity">
    <text evidence="2 16">Belongs to the XPG/RAD2 endonuclease family. EXO1 subfamily.</text>
</comment>
<keyword evidence="7 16" id="KW-0227">DNA damage</keyword>
<keyword evidence="14 16" id="KW-0234">DNA repair</keyword>
<feature type="compositionally biased region" description="Basic and acidic residues" evidence="17">
    <location>
        <begin position="330"/>
        <end position="341"/>
    </location>
</feature>
<dbReference type="InterPro" id="IPR029060">
    <property type="entry name" value="PIN-like_dom_sf"/>
</dbReference>
<dbReference type="InterPro" id="IPR008918">
    <property type="entry name" value="HhH2"/>
</dbReference>
<name>A0ABY7FBP1_MYAAR</name>
<dbReference type="InterPro" id="IPR006086">
    <property type="entry name" value="XPG-I_dom"/>
</dbReference>